<keyword evidence="3" id="KW-1185">Reference proteome</keyword>
<evidence type="ECO:0000313" key="2">
    <source>
        <dbReference type="EMBL" id="GFS76973.1"/>
    </source>
</evidence>
<keyword evidence="1" id="KW-0472">Membrane</keyword>
<dbReference type="Proteomes" id="UP000887013">
    <property type="component" value="Unassembled WGS sequence"/>
</dbReference>
<name>A0A8X6MTD2_NEPPI</name>
<feature type="transmembrane region" description="Helical" evidence="1">
    <location>
        <begin position="101"/>
        <end position="122"/>
    </location>
</feature>
<sequence length="144" mass="16766">MRLPPGASAVLLPWRLTYRVPRGWWRQLLAFWCVRAERKLSVWYAKRMFTTGARLATERASWHTARRLQRWQRARRRGCLRCLLPVTELTAAYCVPRYVTLYFFLCAGMALTAGKAGTVIYGKAYFSQRKLKQSGGPERVNDSY</sequence>
<organism evidence="2 3">
    <name type="scientific">Nephila pilipes</name>
    <name type="common">Giant wood spider</name>
    <name type="synonym">Nephila maculata</name>
    <dbReference type="NCBI Taxonomy" id="299642"/>
    <lineage>
        <taxon>Eukaryota</taxon>
        <taxon>Metazoa</taxon>
        <taxon>Ecdysozoa</taxon>
        <taxon>Arthropoda</taxon>
        <taxon>Chelicerata</taxon>
        <taxon>Arachnida</taxon>
        <taxon>Araneae</taxon>
        <taxon>Araneomorphae</taxon>
        <taxon>Entelegynae</taxon>
        <taxon>Araneoidea</taxon>
        <taxon>Nephilidae</taxon>
        <taxon>Nephila</taxon>
    </lineage>
</organism>
<evidence type="ECO:0000256" key="1">
    <source>
        <dbReference type="SAM" id="Phobius"/>
    </source>
</evidence>
<comment type="caution">
    <text evidence="2">The sequence shown here is derived from an EMBL/GenBank/DDBJ whole genome shotgun (WGS) entry which is preliminary data.</text>
</comment>
<evidence type="ECO:0000313" key="3">
    <source>
        <dbReference type="Proteomes" id="UP000887013"/>
    </source>
</evidence>
<gene>
    <name evidence="2" type="ORF">NPIL_227151</name>
</gene>
<dbReference type="EMBL" id="BMAW01002100">
    <property type="protein sequence ID" value="GFS76973.1"/>
    <property type="molecule type" value="Genomic_DNA"/>
</dbReference>
<keyword evidence="1" id="KW-1133">Transmembrane helix</keyword>
<keyword evidence="1" id="KW-0812">Transmembrane</keyword>
<reference evidence="2" key="1">
    <citation type="submission" date="2020-08" db="EMBL/GenBank/DDBJ databases">
        <title>Multicomponent nature underlies the extraordinary mechanical properties of spider dragline silk.</title>
        <authorList>
            <person name="Kono N."/>
            <person name="Nakamura H."/>
            <person name="Mori M."/>
            <person name="Yoshida Y."/>
            <person name="Ohtoshi R."/>
            <person name="Malay A.D."/>
            <person name="Moran D.A.P."/>
            <person name="Tomita M."/>
            <person name="Numata K."/>
            <person name="Arakawa K."/>
        </authorList>
    </citation>
    <scope>NUCLEOTIDE SEQUENCE</scope>
</reference>
<protein>
    <submittedName>
        <fullName evidence="2">Uncharacterized protein</fullName>
    </submittedName>
</protein>
<accession>A0A8X6MTD2</accession>
<dbReference type="AlphaFoldDB" id="A0A8X6MTD2"/>
<proteinExistence type="predicted"/>